<organism evidence="2 3">
    <name type="scientific">Eleutherodactylus coqui</name>
    <name type="common">Puerto Rican coqui</name>
    <dbReference type="NCBI Taxonomy" id="57060"/>
    <lineage>
        <taxon>Eukaryota</taxon>
        <taxon>Metazoa</taxon>
        <taxon>Chordata</taxon>
        <taxon>Craniata</taxon>
        <taxon>Vertebrata</taxon>
        <taxon>Euteleostomi</taxon>
        <taxon>Amphibia</taxon>
        <taxon>Batrachia</taxon>
        <taxon>Anura</taxon>
        <taxon>Neobatrachia</taxon>
        <taxon>Hyloidea</taxon>
        <taxon>Eleutherodactylidae</taxon>
        <taxon>Eleutherodactylinae</taxon>
        <taxon>Eleutherodactylus</taxon>
        <taxon>Eleutherodactylus</taxon>
    </lineage>
</organism>
<dbReference type="AlphaFoldDB" id="A0A8J6BEM7"/>
<proteinExistence type="predicted"/>
<sequence length="86" mass="8827">MAQSDVSSPTLQSHRSLFSHKACSRWTPHGGRDPGCSATMTDHKLVCEPPVTPAAQLVAGGSPAAQATAPPTGQGRRWGAPAAAPR</sequence>
<gene>
    <name evidence="2" type="ORF">GDO78_018258</name>
</gene>
<dbReference type="Proteomes" id="UP000770717">
    <property type="component" value="Unassembled WGS sequence"/>
</dbReference>
<evidence type="ECO:0000313" key="3">
    <source>
        <dbReference type="Proteomes" id="UP000770717"/>
    </source>
</evidence>
<name>A0A8J6BEM7_ELECQ</name>
<comment type="caution">
    <text evidence="2">The sequence shown here is derived from an EMBL/GenBank/DDBJ whole genome shotgun (WGS) entry which is preliminary data.</text>
</comment>
<feature type="region of interest" description="Disordered" evidence="1">
    <location>
        <begin position="59"/>
        <end position="86"/>
    </location>
</feature>
<protein>
    <submittedName>
        <fullName evidence="2">Uncharacterized protein</fullName>
    </submittedName>
</protein>
<evidence type="ECO:0000256" key="1">
    <source>
        <dbReference type="SAM" id="MobiDB-lite"/>
    </source>
</evidence>
<evidence type="ECO:0000313" key="2">
    <source>
        <dbReference type="EMBL" id="KAG9461058.1"/>
    </source>
</evidence>
<dbReference type="EMBL" id="WNTK01029981">
    <property type="protein sequence ID" value="KAG9461058.1"/>
    <property type="molecule type" value="Genomic_DNA"/>
</dbReference>
<keyword evidence="3" id="KW-1185">Reference proteome</keyword>
<accession>A0A8J6BEM7</accession>
<reference evidence="2" key="1">
    <citation type="thesis" date="2020" institute="ProQuest LLC" country="789 East Eisenhower Parkway, Ann Arbor, MI, USA">
        <title>Comparative Genomics and Chromosome Evolution.</title>
        <authorList>
            <person name="Mudd A.B."/>
        </authorList>
    </citation>
    <scope>NUCLEOTIDE SEQUENCE</scope>
    <source>
        <strain evidence="2">HN-11 Male</strain>
        <tissue evidence="2">Kidney and liver</tissue>
    </source>
</reference>